<gene>
    <name evidence="3" type="ORF">B0H63DRAFT_531051</name>
</gene>
<dbReference type="EMBL" id="JAULSW010000001">
    <property type="protein sequence ID" value="KAK3393332.1"/>
    <property type="molecule type" value="Genomic_DNA"/>
</dbReference>
<keyword evidence="2" id="KW-0472">Membrane</keyword>
<evidence type="ECO:0000256" key="2">
    <source>
        <dbReference type="SAM" id="Phobius"/>
    </source>
</evidence>
<keyword evidence="2" id="KW-0812">Transmembrane</keyword>
<feature type="transmembrane region" description="Helical" evidence="2">
    <location>
        <begin position="196"/>
        <end position="222"/>
    </location>
</feature>
<reference evidence="3" key="1">
    <citation type="journal article" date="2023" name="Mol. Phylogenet. Evol.">
        <title>Genome-scale phylogeny and comparative genomics of the fungal order Sordariales.</title>
        <authorList>
            <person name="Hensen N."/>
            <person name="Bonometti L."/>
            <person name="Westerberg I."/>
            <person name="Brannstrom I.O."/>
            <person name="Guillou S."/>
            <person name="Cros-Aarteil S."/>
            <person name="Calhoun S."/>
            <person name="Haridas S."/>
            <person name="Kuo A."/>
            <person name="Mondo S."/>
            <person name="Pangilinan J."/>
            <person name="Riley R."/>
            <person name="LaButti K."/>
            <person name="Andreopoulos B."/>
            <person name="Lipzen A."/>
            <person name="Chen C."/>
            <person name="Yan M."/>
            <person name="Daum C."/>
            <person name="Ng V."/>
            <person name="Clum A."/>
            <person name="Steindorff A."/>
            <person name="Ohm R.A."/>
            <person name="Martin F."/>
            <person name="Silar P."/>
            <person name="Natvig D.O."/>
            <person name="Lalanne C."/>
            <person name="Gautier V."/>
            <person name="Ament-Velasquez S.L."/>
            <person name="Kruys A."/>
            <person name="Hutchinson M.I."/>
            <person name="Powell A.J."/>
            <person name="Barry K."/>
            <person name="Miller A.N."/>
            <person name="Grigoriev I.V."/>
            <person name="Debuchy R."/>
            <person name="Gladieux P."/>
            <person name="Hiltunen Thoren M."/>
            <person name="Johannesson H."/>
        </authorList>
    </citation>
    <scope>NUCLEOTIDE SEQUENCE</scope>
    <source>
        <strain evidence="3">CBS 232.78</strain>
    </source>
</reference>
<evidence type="ECO:0000313" key="3">
    <source>
        <dbReference type="EMBL" id="KAK3393332.1"/>
    </source>
</evidence>
<evidence type="ECO:0000256" key="1">
    <source>
        <dbReference type="SAM" id="MobiDB-lite"/>
    </source>
</evidence>
<proteinExistence type="predicted"/>
<accession>A0AAE0P4Z9</accession>
<name>A0AAE0P4Z9_9PEZI</name>
<feature type="region of interest" description="Disordered" evidence="1">
    <location>
        <begin position="151"/>
        <end position="176"/>
    </location>
</feature>
<keyword evidence="4" id="KW-1185">Reference proteome</keyword>
<comment type="caution">
    <text evidence="3">The sequence shown here is derived from an EMBL/GenBank/DDBJ whole genome shotgun (WGS) entry which is preliminary data.</text>
</comment>
<keyword evidence="2" id="KW-1133">Transmembrane helix</keyword>
<dbReference type="AlphaFoldDB" id="A0AAE0P4Z9"/>
<organism evidence="3 4">
    <name type="scientific">Podospora didyma</name>
    <dbReference type="NCBI Taxonomy" id="330526"/>
    <lineage>
        <taxon>Eukaryota</taxon>
        <taxon>Fungi</taxon>
        <taxon>Dikarya</taxon>
        <taxon>Ascomycota</taxon>
        <taxon>Pezizomycotina</taxon>
        <taxon>Sordariomycetes</taxon>
        <taxon>Sordariomycetidae</taxon>
        <taxon>Sordariales</taxon>
        <taxon>Podosporaceae</taxon>
        <taxon>Podospora</taxon>
    </lineage>
</organism>
<sequence length="233" mass="25445">MSLPGSESFCYAESDEQISIYLSYSPRHPSCSSVVNRHNTKLPFISQGTIAGFVFNNSTTATMRPSSSFNPWLALLSALLLCQSQVASAWPVPLSAITLDTIRTPELPQLPSFLDRRIPQPADGNHETPQSRAETPLAAAVRHIISSVPQDTRSVAPSTDPAPIAKRKATNHKSQPVTKRLIEKRSIFDSTDGMNIGIAIIVTIGVLLGLAVASIAVFGFEWKRYFAKSERRL</sequence>
<protein>
    <submittedName>
        <fullName evidence="3">Uncharacterized protein</fullName>
    </submittedName>
</protein>
<dbReference type="Proteomes" id="UP001285441">
    <property type="component" value="Unassembled WGS sequence"/>
</dbReference>
<reference evidence="3" key="2">
    <citation type="submission" date="2023-06" db="EMBL/GenBank/DDBJ databases">
        <authorList>
            <consortium name="Lawrence Berkeley National Laboratory"/>
            <person name="Haridas S."/>
            <person name="Hensen N."/>
            <person name="Bonometti L."/>
            <person name="Westerberg I."/>
            <person name="Brannstrom I.O."/>
            <person name="Guillou S."/>
            <person name="Cros-Aarteil S."/>
            <person name="Calhoun S."/>
            <person name="Kuo A."/>
            <person name="Mondo S."/>
            <person name="Pangilinan J."/>
            <person name="Riley R."/>
            <person name="LaButti K."/>
            <person name="Andreopoulos B."/>
            <person name="Lipzen A."/>
            <person name="Chen C."/>
            <person name="Yanf M."/>
            <person name="Daum C."/>
            <person name="Ng V."/>
            <person name="Clum A."/>
            <person name="Steindorff A."/>
            <person name="Ohm R."/>
            <person name="Martin F."/>
            <person name="Silar P."/>
            <person name="Natvig D."/>
            <person name="Lalanne C."/>
            <person name="Gautier V."/>
            <person name="Ament-velasquez S.L."/>
            <person name="Kruys A."/>
            <person name="Hutchinson M.I."/>
            <person name="Powell A.J."/>
            <person name="Barry K."/>
            <person name="Miller A.N."/>
            <person name="Grigoriev I.V."/>
            <person name="Debuchy R."/>
            <person name="Gladieux P."/>
            <person name="Thoren M.H."/>
            <person name="Johannesson H."/>
        </authorList>
    </citation>
    <scope>NUCLEOTIDE SEQUENCE</scope>
    <source>
        <strain evidence="3">CBS 232.78</strain>
    </source>
</reference>
<evidence type="ECO:0000313" key="4">
    <source>
        <dbReference type="Proteomes" id="UP001285441"/>
    </source>
</evidence>